<dbReference type="GO" id="GO:0008195">
    <property type="term" value="F:phosphatidate phosphatase activity"/>
    <property type="evidence" value="ECO:0007669"/>
    <property type="project" value="InterPro"/>
</dbReference>
<feature type="region of interest" description="Disordered" evidence="1">
    <location>
        <begin position="201"/>
        <end position="237"/>
    </location>
</feature>
<feature type="compositionally biased region" description="Low complexity" evidence="1">
    <location>
        <begin position="288"/>
        <end position="297"/>
    </location>
</feature>
<name>A0A166TD49_9AGAM</name>
<dbReference type="AlphaFoldDB" id="A0A166TD49"/>
<gene>
    <name evidence="3" type="ORF">FIBSPDRAFT_109499</name>
</gene>
<dbReference type="PANTHER" id="PTHR28208:SF3">
    <property type="entry name" value="PHOSPHATIDATE PHOSPHATASE APP1"/>
    <property type="match status" value="1"/>
</dbReference>
<dbReference type="PANTHER" id="PTHR28208">
    <property type="entry name" value="PHOSPHATIDATE PHOSPHATASE APP1"/>
    <property type="match status" value="1"/>
</dbReference>
<accession>A0A166TD49</accession>
<feature type="region of interest" description="Disordered" evidence="1">
    <location>
        <begin position="582"/>
        <end position="603"/>
    </location>
</feature>
<feature type="domain" description="Phosphatidate phosphatase APP1 catalytic" evidence="2">
    <location>
        <begin position="382"/>
        <end position="533"/>
    </location>
</feature>
<evidence type="ECO:0000313" key="3">
    <source>
        <dbReference type="EMBL" id="KZP30488.1"/>
    </source>
</evidence>
<dbReference type="InterPro" id="IPR019236">
    <property type="entry name" value="APP1_cat"/>
</dbReference>
<feature type="region of interest" description="Disordered" evidence="1">
    <location>
        <begin position="1"/>
        <end position="34"/>
    </location>
</feature>
<feature type="compositionally biased region" description="Basic and acidic residues" evidence="1">
    <location>
        <begin position="541"/>
        <end position="553"/>
    </location>
</feature>
<keyword evidence="4" id="KW-1185">Reference proteome</keyword>
<protein>
    <recommendedName>
        <fullName evidence="2">Phosphatidate phosphatase APP1 catalytic domain-containing protein</fullName>
    </recommendedName>
</protein>
<dbReference type="STRING" id="436010.A0A166TD49"/>
<dbReference type="EMBL" id="KV417493">
    <property type="protein sequence ID" value="KZP30488.1"/>
    <property type="molecule type" value="Genomic_DNA"/>
</dbReference>
<feature type="region of interest" description="Disordered" evidence="1">
    <location>
        <begin position="146"/>
        <end position="183"/>
    </location>
</feature>
<evidence type="ECO:0000313" key="4">
    <source>
        <dbReference type="Proteomes" id="UP000076532"/>
    </source>
</evidence>
<proteinExistence type="predicted"/>
<feature type="compositionally biased region" description="Low complexity" evidence="1">
    <location>
        <begin position="642"/>
        <end position="651"/>
    </location>
</feature>
<dbReference type="Pfam" id="PF09949">
    <property type="entry name" value="APP1_cat"/>
    <property type="match status" value="1"/>
</dbReference>
<evidence type="ECO:0000256" key="1">
    <source>
        <dbReference type="SAM" id="MobiDB-lite"/>
    </source>
</evidence>
<evidence type="ECO:0000259" key="2">
    <source>
        <dbReference type="Pfam" id="PF09949"/>
    </source>
</evidence>
<dbReference type="Proteomes" id="UP000076532">
    <property type="component" value="Unassembled WGS sequence"/>
</dbReference>
<dbReference type="InterPro" id="IPR052935">
    <property type="entry name" value="Mg2+_PAP"/>
</dbReference>
<sequence>MPPDMRAFKQRSREVASRSTNALRGQLAQHDIKINRRELQPGEHGYVEGNSSQKQSWGQWVGAKVASTIGQGGDSQLGTDEITMFPGWAVRRYGQPYGNDVESSFSVDVFVSGYASNHRAPEASTRSQRAFMRLAKGFAALPKLQADGVSEEQAPDDPPYISRSTEDLLNSKGIKLPPRPTEITPEYEDQQLKELEKQFQHLGDEDESTSTSPYMSYRSSPGSSIAESSQDAELPSPASYGGSYIGAAAANISGDLHKMHRNLETRLRPFWSTALSGRLVHLSLFAPSSAPSTPNSTHHSKGQGPLAQTTVTTASDGSFQAMFRVSWEAMCTHPTALHIAFGNPMQEYPLLVAIQLAPRPTASVHAQCREVRQTVPLTYSPVRVVSDIDDTVKMSGIVSGARAVFRNVFVKEMRDLVIPGMGDWYNEMWRRGVRFHYVSNGPFELIPVLSEFLEVSALPPGSIRLKSYAGRSLFNGLLSAPATRKRQGILDVLDNFLESHFVLIGDSGEQDLELYAALARERPRQIAAVFIRDVTAEDGGEGVRDPTGRELPSRDGLGGLAGDPGLAQAAVVGLTAPVRMGSTGDPLLPPNPPYATTERPSARRTVSEIASGLKHRPGRTVSKLSIESMSSGVGTPPGGGYFTSSPSSSRRNSFEAAAESMTDEERKVFMLQSRIYRARAQMPNHITLRIFRKPEECVEASRLLDRLLVAR</sequence>
<reference evidence="3 4" key="1">
    <citation type="journal article" date="2016" name="Mol. Biol. Evol.">
        <title>Comparative Genomics of Early-Diverging Mushroom-Forming Fungi Provides Insights into the Origins of Lignocellulose Decay Capabilities.</title>
        <authorList>
            <person name="Nagy L.G."/>
            <person name="Riley R."/>
            <person name="Tritt A."/>
            <person name="Adam C."/>
            <person name="Daum C."/>
            <person name="Floudas D."/>
            <person name="Sun H."/>
            <person name="Yadav J.S."/>
            <person name="Pangilinan J."/>
            <person name="Larsson K.H."/>
            <person name="Matsuura K."/>
            <person name="Barry K."/>
            <person name="Labutti K."/>
            <person name="Kuo R."/>
            <person name="Ohm R.A."/>
            <person name="Bhattacharya S.S."/>
            <person name="Shirouzu T."/>
            <person name="Yoshinaga Y."/>
            <person name="Martin F.M."/>
            <person name="Grigoriev I.V."/>
            <person name="Hibbett D.S."/>
        </authorList>
    </citation>
    <scope>NUCLEOTIDE SEQUENCE [LARGE SCALE GENOMIC DNA]</scope>
    <source>
        <strain evidence="3 4">CBS 109695</strain>
    </source>
</reference>
<feature type="region of interest" description="Disordered" evidence="1">
    <location>
        <begin position="538"/>
        <end position="560"/>
    </location>
</feature>
<feature type="compositionally biased region" description="Polar residues" evidence="1">
    <location>
        <begin position="209"/>
        <end position="231"/>
    </location>
</feature>
<organism evidence="3 4">
    <name type="scientific">Athelia psychrophila</name>
    <dbReference type="NCBI Taxonomy" id="1759441"/>
    <lineage>
        <taxon>Eukaryota</taxon>
        <taxon>Fungi</taxon>
        <taxon>Dikarya</taxon>
        <taxon>Basidiomycota</taxon>
        <taxon>Agaricomycotina</taxon>
        <taxon>Agaricomycetes</taxon>
        <taxon>Agaricomycetidae</taxon>
        <taxon>Atheliales</taxon>
        <taxon>Atheliaceae</taxon>
        <taxon>Athelia</taxon>
    </lineage>
</organism>
<dbReference type="GO" id="GO:0030479">
    <property type="term" value="C:actin cortical patch"/>
    <property type="evidence" value="ECO:0007669"/>
    <property type="project" value="TreeGrafter"/>
</dbReference>
<feature type="region of interest" description="Disordered" evidence="1">
    <location>
        <begin position="288"/>
        <end position="309"/>
    </location>
</feature>
<dbReference type="OrthoDB" id="2117591at2759"/>
<feature type="region of interest" description="Disordered" evidence="1">
    <location>
        <begin position="630"/>
        <end position="658"/>
    </location>
</feature>